<keyword evidence="2" id="KW-1185">Reference proteome</keyword>
<protein>
    <submittedName>
        <fullName evidence="1">Uncharacterized protein</fullName>
    </submittedName>
</protein>
<organism evidence="1 2">
    <name type="scientific">Pseudomonas inefficax</name>
    <dbReference type="NCBI Taxonomy" id="2078786"/>
    <lineage>
        <taxon>Bacteria</taxon>
        <taxon>Pseudomonadati</taxon>
        <taxon>Pseudomonadota</taxon>
        <taxon>Gammaproteobacteria</taxon>
        <taxon>Pseudomonadales</taxon>
        <taxon>Pseudomonadaceae</taxon>
        <taxon>Pseudomonas</taxon>
    </lineage>
</organism>
<evidence type="ECO:0000313" key="1">
    <source>
        <dbReference type="EMBL" id="SPO62279.1"/>
    </source>
</evidence>
<sequence length="31" mass="3495">MERQILGEFAEVRTLFLSFVAGFMRTAMGSV</sequence>
<gene>
    <name evidence="1" type="ORF">JV551A3_V1_1670024</name>
</gene>
<dbReference type="EMBL" id="OPYN01000167">
    <property type="protein sequence ID" value="SPO62279.1"/>
    <property type="molecule type" value="Genomic_DNA"/>
</dbReference>
<evidence type="ECO:0000313" key="2">
    <source>
        <dbReference type="Proteomes" id="UP000294335"/>
    </source>
</evidence>
<dbReference type="Proteomes" id="UP000294335">
    <property type="component" value="Unassembled WGS sequence"/>
</dbReference>
<proteinExistence type="predicted"/>
<comment type="caution">
    <text evidence="1">The sequence shown here is derived from an EMBL/GenBank/DDBJ whole genome shotgun (WGS) entry which is preliminary data.</text>
</comment>
<accession>A0AAQ1SUQ4</accession>
<reference evidence="1 2" key="1">
    <citation type="submission" date="2018-02" db="EMBL/GenBank/DDBJ databases">
        <authorList>
            <person name="Dubost A."/>
        </authorList>
    </citation>
    <scope>NUCLEOTIDE SEQUENCE [LARGE SCALE GENOMIC DNA]</scope>
    <source>
        <strain evidence="2">JV551A3</strain>
    </source>
</reference>
<dbReference type="AlphaFoldDB" id="A0AAQ1SUQ4"/>
<name>A0AAQ1SUQ4_9PSED</name>